<accession>A0A7H9EL43</accession>
<protein>
    <submittedName>
        <fullName evidence="1">Uncharacterized protein</fullName>
    </submittedName>
</protein>
<dbReference type="EMBL" id="CP047418">
    <property type="protein sequence ID" value="QLL77992.1"/>
    <property type="molecule type" value="Genomic_DNA"/>
</dbReference>
<dbReference type="AlphaFoldDB" id="A0A7H9EL43"/>
<evidence type="ECO:0000313" key="2">
    <source>
        <dbReference type="Proteomes" id="UP000510886"/>
    </source>
</evidence>
<organism evidence="1 2">
    <name type="scientific">Ligilactobacillus saerimneri</name>
    <dbReference type="NCBI Taxonomy" id="228229"/>
    <lineage>
        <taxon>Bacteria</taxon>
        <taxon>Bacillati</taxon>
        <taxon>Bacillota</taxon>
        <taxon>Bacilli</taxon>
        <taxon>Lactobacillales</taxon>
        <taxon>Lactobacillaceae</taxon>
        <taxon>Ligilactobacillus</taxon>
    </lineage>
</organism>
<dbReference type="KEGG" id="lsw:GTO87_04840"/>
<name>A0A7H9EL43_9LACO</name>
<reference evidence="1 2" key="1">
    <citation type="submission" date="2020-01" db="EMBL/GenBank/DDBJ databases">
        <title>Complete and circular genome sequences of six lactobacillus isolates from horses.</title>
        <authorList>
            <person name="Hassan H.M."/>
        </authorList>
    </citation>
    <scope>NUCLEOTIDE SEQUENCE [LARGE SCALE GENOMIC DNA]</scope>
    <source>
        <strain evidence="1 2">1A</strain>
    </source>
</reference>
<dbReference type="RefSeq" id="WP_180848325.1">
    <property type="nucleotide sequence ID" value="NZ_CP047418.1"/>
</dbReference>
<sequence>MKFKNYNEFGEAVEKLKLEYEKHFGVKFPEQIIGWWDPLNLTLEEANEGYKAMKHDVYVAIKTDTEIESIPDEIWKK</sequence>
<gene>
    <name evidence="1" type="ORF">GTO87_04840</name>
</gene>
<evidence type="ECO:0000313" key="1">
    <source>
        <dbReference type="EMBL" id="QLL77992.1"/>
    </source>
</evidence>
<proteinExistence type="predicted"/>
<dbReference type="Proteomes" id="UP000510886">
    <property type="component" value="Chromosome"/>
</dbReference>